<dbReference type="InterPro" id="IPR000731">
    <property type="entry name" value="SSD"/>
</dbReference>
<evidence type="ECO:0000256" key="5">
    <source>
        <dbReference type="ARBA" id="ARBA00022989"/>
    </source>
</evidence>
<evidence type="ECO:0000256" key="4">
    <source>
        <dbReference type="ARBA" id="ARBA00022692"/>
    </source>
</evidence>
<keyword evidence="6 8" id="KW-0472">Membrane</keyword>
<feature type="transmembrane region" description="Helical" evidence="8">
    <location>
        <begin position="775"/>
        <end position="796"/>
    </location>
</feature>
<feature type="transmembrane region" description="Helical" evidence="8">
    <location>
        <begin position="354"/>
        <end position="373"/>
    </location>
</feature>
<dbReference type="InterPro" id="IPR004869">
    <property type="entry name" value="MMPL_dom"/>
</dbReference>
<feature type="transmembrane region" description="Helical" evidence="8">
    <location>
        <begin position="175"/>
        <end position="193"/>
    </location>
</feature>
<evidence type="ECO:0000313" key="11">
    <source>
        <dbReference type="Proteomes" id="UP001057348"/>
    </source>
</evidence>
<evidence type="ECO:0000256" key="3">
    <source>
        <dbReference type="ARBA" id="ARBA00022475"/>
    </source>
</evidence>
<reference evidence="10" key="1">
    <citation type="submission" date="2022-02" db="EMBL/GenBank/DDBJ databases">
        <title>Draft Genome Sequence of Bacillus vallismortis Strain BL01, Isolated from Artemisia lerchiana Web. Roots.</title>
        <authorList>
            <person name="Chebotar V.K."/>
            <person name="Gancheva M.S."/>
            <person name="Chizhevskaya E.P."/>
            <person name="Komarova O.V."/>
            <person name="Baganova M.E."/>
            <person name="Zaplatkin A.N."/>
            <person name="Pishchik V.N."/>
        </authorList>
    </citation>
    <scope>NUCLEOTIDE SEQUENCE</scope>
    <source>
        <strain evidence="10">BL01</strain>
    </source>
</reference>
<feature type="transmembrane region" description="Helical" evidence="8">
    <location>
        <begin position="200"/>
        <end position="220"/>
    </location>
</feature>
<protein>
    <submittedName>
        <fullName evidence="10">MMPL family transporter</fullName>
    </submittedName>
</protein>
<feature type="domain" description="SSD" evidence="9">
    <location>
        <begin position="744"/>
        <end position="872"/>
    </location>
</feature>
<keyword evidence="3" id="KW-1003">Cell membrane</keyword>
<evidence type="ECO:0000256" key="1">
    <source>
        <dbReference type="ARBA" id="ARBA00004651"/>
    </source>
</evidence>
<feature type="transmembrane region" description="Helical" evidence="8">
    <location>
        <begin position="848"/>
        <end position="874"/>
    </location>
</feature>
<keyword evidence="5 8" id="KW-1133">Transmembrane helix</keyword>
<evidence type="ECO:0000256" key="7">
    <source>
        <dbReference type="SAM" id="MobiDB-lite"/>
    </source>
</evidence>
<keyword evidence="11" id="KW-1185">Reference proteome</keyword>
<feature type="transmembrane region" description="Helical" evidence="8">
    <location>
        <begin position="741"/>
        <end position="763"/>
    </location>
</feature>
<dbReference type="Gene3D" id="1.20.1640.10">
    <property type="entry name" value="Multidrug efflux transporter AcrB transmembrane domain"/>
    <property type="match status" value="2"/>
</dbReference>
<dbReference type="InterPro" id="IPR050545">
    <property type="entry name" value="Mycobact_MmpL"/>
</dbReference>
<organism evidence="10 11">
    <name type="scientific">Bacillus vallismortis</name>
    <dbReference type="NCBI Taxonomy" id="72361"/>
    <lineage>
        <taxon>Bacteria</taxon>
        <taxon>Bacillati</taxon>
        <taxon>Bacillota</taxon>
        <taxon>Bacilli</taxon>
        <taxon>Bacillales</taxon>
        <taxon>Bacillaceae</taxon>
        <taxon>Bacillus</taxon>
    </lineage>
</organism>
<evidence type="ECO:0000256" key="8">
    <source>
        <dbReference type="SAM" id="Phobius"/>
    </source>
</evidence>
<feature type="transmembrane region" description="Helical" evidence="8">
    <location>
        <begin position="276"/>
        <end position="298"/>
    </location>
</feature>
<dbReference type="RefSeq" id="WP_253268856.1">
    <property type="nucleotide sequence ID" value="NZ_CP092751.1"/>
</dbReference>
<evidence type="ECO:0000256" key="6">
    <source>
        <dbReference type="ARBA" id="ARBA00023136"/>
    </source>
</evidence>
<comment type="subcellular location">
    <subcellularLocation>
        <location evidence="1">Cell membrane</location>
        <topology evidence="1">Multi-pass membrane protein</topology>
    </subcellularLocation>
</comment>
<sequence length="888" mass="96049">MRAIIKFKWAIAASILALTVILSLFSPNVTELANQKGQAQLPADAVSEKANAILKQAGEDNNLISMVFTLDHALKKETEDQLRTMIDKVKKIDGVEDVTSPLTAEKEVKDQLISKDKKTILVPVTITGSDKKAEKIADDMYKIVPDDLTAYITGASLINQDFAHSSEEGLKKTEVITVCLIIGLLLIVFRSVVTPFIPIVVVGFSYLISQSILGILVYNVDFPISTFTQTFLVAILFGIGTDYCILLLTRFREELANGHEKKEAALIAYRTGGKTLFISGFAVLIGFSALGFAKFAIFQSAVGVAVGVGILMIILYTLLPLFMVTLGEKLFWPSKKVLSHSDNKLWAFLGRHSVVRPFLFIVITVIITLPFILTYDDQISFDSTAEISSDYKSIKALEAIKDGFGEGKAFPINVVVKGDKELSTADTIPYLGNVSKAIEKVDHVDSVMTITQPTGEKIKDLYIDKQLGLVSDGLDKTGKGIADVQSGLTDIENGMNQMAGQTGSASNSSSGGSLGDAADGLDKINQQLQLVSKQISQTGNTAQTVQTVQQLTAISGQLGQIQTGLEQADQQLSGQQAQAGTLTESLKKLAAGVKSANDGLTKITDGITASSDMLEDMSKSSTVRDTGIFIPDQVMKDKDFKKSIDQYSFADGKGVQLSVVLDSNPYSEQAITTMNQIKKAVANEVDGTPLEDAQIVYGGVTSVNADLKELSTTDFSRTMVIMIIGLFIVLTILFRSMIMPIYMIASLLLTYYTSISITELIFVNGLGNAGVSWAVPFFSFVILIALGVDYSIFLLDRFKEEVHLGIEQGVIRSMSKMGSVIITAAIILAGTFAAMMPSGVNTLMQVASVIIIGLLLYGLVILPLFMPAIIVTFGEGNWWPFGRKKIKE</sequence>
<dbReference type="SUPFAM" id="SSF82866">
    <property type="entry name" value="Multidrug efflux transporter AcrB transmembrane domain"/>
    <property type="match status" value="2"/>
</dbReference>
<gene>
    <name evidence="10" type="ORF">MKF32_02985</name>
</gene>
<feature type="transmembrane region" description="Helical" evidence="8">
    <location>
        <begin position="304"/>
        <end position="326"/>
    </location>
</feature>
<accession>A0ABY4Y1H4</accession>
<dbReference type="PROSITE" id="PS50156">
    <property type="entry name" value="SSD"/>
    <property type="match status" value="1"/>
</dbReference>
<keyword evidence="4 8" id="KW-0812">Transmembrane</keyword>
<name>A0ABY4Y1H4_BACVA</name>
<evidence type="ECO:0000256" key="2">
    <source>
        <dbReference type="ARBA" id="ARBA00010157"/>
    </source>
</evidence>
<comment type="similarity">
    <text evidence="2">Belongs to the resistance-nodulation-cell division (RND) (TC 2.A.6) family. MmpL subfamily.</text>
</comment>
<feature type="transmembrane region" description="Helical" evidence="8">
    <location>
        <begin position="817"/>
        <end position="836"/>
    </location>
</feature>
<dbReference type="EMBL" id="CP092751">
    <property type="protein sequence ID" value="USP96059.1"/>
    <property type="molecule type" value="Genomic_DNA"/>
</dbReference>
<dbReference type="PANTHER" id="PTHR33406:SF6">
    <property type="entry name" value="MEMBRANE PROTEIN YDGH-RELATED"/>
    <property type="match status" value="1"/>
</dbReference>
<dbReference type="Pfam" id="PF03176">
    <property type="entry name" value="MMPL"/>
    <property type="match status" value="2"/>
</dbReference>
<proteinExistence type="inferred from homology"/>
<dbReference type="Proteomes" id="UP001057348">
    <property type="component" value="Chromosome"/>
</dbReference>
<feature type="transmembrane region" description="Helical" evidence="8">
    <location>
        <begin position="226"/>
        <end position="248"/>
    </location>
</feature>
<evidence type="ECO:0000313" key="10">
    <source>
        <dbReference type="EMBL" id="USP96059.1"/>
    </source>
</evidence>
<feature type="compositionally biased region" description="Low complexity" evidence="7">
    <location>
        <begin position="503"/>
        <end position="518"/>
    </location>
</feature>
<evidence type="ECO:0000259" key="9">
    <source>
        <dbReference type="PROSITE" id="PS50156"/>
    </source>
</evidence>
<feature type="transmembrane region" description="Helical" evidence="8">
    <location>
        <begin position="715"/>
        <end position="734"/>
    </location>
</feature>
<feature type="region of interest" description="Disordered" evidence="7">
    <location>
        <begin position="499"/>
        <end position="518"/>
    </location>
</feature>
<dbReference type="PANTHER" id="PTHR33406">
    <property type="entry name" value="MEMBRANE PROTEIN MJ1562-RELATED"/>
    <property type="match status" value="1"/>
</dbReference>